<evidence type="ECO:0000256" key="7">
    <source>
        <dbReference type="ARBA" id="ARBA00023163"/>
    </source>
</evidence>
<evidence type="ECO:0000313" key="11">
    <source>
        <dbReference type="EMBL" id="CAF1195755.1"/>
    </source>
</evidence>
<organism evidence="11 12">
    <name type="scientific">Rotaria sordida</name>
    <dbReference type="NCBI Taxonomy" id="392033"/>
    <lineage>
        <taxon>Eukaryota</taxon>
        <taxon>Metazoa</taxon>
        <taxon>Spiralia</taxon>
        <taxon>Gnathifera</taxon>
        <taxon>Rotifera</taxon>
        <taxon>Eurotatoria</taxon>
        <taxon>Bdelloidea</taxon>
        <taxon>Philodinida</taxon>
        <taxon>Philodinidae</taxon>
        <taxon>Rotaria</taxon>
    </lineage>
</organism>
<gene>
    <name evidence="11" type="ORF">JXQ802_LOCUS24138</name>
    <name evidence="10" type="ORF">PYM288_LOCUS16710</name>
</gene>
<keyword evidence="3" id="KW-0645">Protease</keyword>
<keyword evidence="4" id="KW-0378">Hydrolase</keyword>
<dbReference type="Proteomes" id="UP000663854">
    <property type="component" value="Unassembled WGS sequence"/>
</dbReference>
<dbReference type="GO" id="GO:0006508">
    <property type="term" value="P:proteolysis"/>
    <property type="evidence" value="ECO:0007669"/>
    <property type="project" value="UniProtKB-KW"/>
</dbReference>
<keyword evidence="7" id="KW-0804">Transcription</keyword>
<comment type="similarity">
    <text evidence="1">Belongs to the peptidase S51 family.</text>
</comment>
<dbReference type="CDD" id="cd03145">
    <property type="entry name" value="GAT1_cyanophycinase"/>
    <property type="match status" value="1"/>
</dbReference>
<dbReference type="Proteomes" id="UP000663870">
    <property type="component" value="Unassembled WGS sequence"/>
</dbReference>
<comment type="caution">
    <text evidence="11">The sequence shown here is derived from an EMBL/GenBank/DDBJ whole genome shotgun (WGS) entry which is preliminary data.</text>
</comment>
<dbReference type="Gene3D" id="3.40.50.880">
    <property type="match status" value="1"/>
</dbReference>
<feature type="compositionally biased region" description="Low complexity" evidence="8">
    <location>
        <begin position="158"/>
        <end position="170"/>
    </location>
</feature>
<evidence type="ECO:0000313" key="10">
    <source>
        <dbReference type="EMBL" id="CAF1042316.1"/>
    </source>
</evidence>
<evidence type="ECO:0000256" key="8">
    <source>
        <dbReference type="SAM" id="MobiDB-lite"/>
    </source>
</evidence>
<evidence type="ECO:0000259" key="9">
    <source>
        <dbReference type="Pfam" id="PF04153"/>
    </source>
</evidence>
<dbReference type="EMBL" id="CAJNOL010000775">
    <property type="protein sequence ID" value="CAF1195755.1"/>
    <property type="molecule type" value="Genomic_DNA"/>
</dbReference>
<dbReference type="AlphaFoldDB" id="A0A814W145"/>
<sequence>MSYLHLASTANSSTSSSSTTPSCFFNVNTNGGVSTVPTSIPSNSSSLLGSIGGGKHWTTIGQPSSTLTQQLLMKQPNFLNVQQTTSSPLSSSSSHFDNILGSSSSQTQIEKNFELQQEDFPPLPHRNTFHESTSSSTLNIPSHHQNQISSTISNGYNSTQTQHSQSQSPVSFKSSIDALSTLISRYQVSVNNKSSTLSNNSTNGLPSSTITDQYGLVGLLQMIQQAEKNPDSSMLLNFDLTTLGLSMESTNDLHPSFISPFSDSQARAYEIDYQVPFEYQMGMQIREKLPQVNFSTLNEDTLFFLFFLFGNDYVQLSAANELYKRDWRYHKDERIWLTRIKNIMPDQKYDTYETGVYCVFDVQLWRKTHKSMRIDYDKLDGPVVKQHSDLLASKFLQQQYTPITSTTASLGLIGDVADVNTTTVGGTVLVGGGEDVDQAFQWMIQKAGGGDFVVLRASGTDAYNSYIYKLGSINSVETLLIDSRTLANDPQVERTILNAEAIFIAGGDQADYVNFWKDTKVHHALDYLRNVKQIPVGGTSAGCAILGGTYFGALQGTVTSTEALNNPYINLVTLGHKDFLNQPYLSDVVTDSHFDNRDRHGRLTTFLARMSHDHGILARGIGLDESTAVCIEPNGIGKIYGSGLLAKLYSVQVIKVAVVS</sequence>
<dbReference type="Pfam" id="PF04153">
    <property type="entry name" value="NOT2_3_5_C"/>
    <property type="match status" value="1"/>
</dbReference>
<reference evidence="11" key="1">
    <citation type="submission" date="2021-02" db="EMBL/GenBank/DDBJ databases">
        <authorList>
            <person name="Nowell W R."/>
        </authorList>
    </citation>
    <scope>NUCLEOTIDE SEQUENCE</scope>
</reference>
<dbReference type="Gene3D" id="2.30.30.1020">
    <property type="entry name" value="CCR4-NOT complex subunit 2/3/5, C-terminal domain"/>
    <property type="match status" value="1"/>
</dbReference>
<keyword evidence="12" id="KW-1185">Reference proteome</keyword>
<dbReference type="InterPro" id="IPR040168">
    <property type="entry name" value="Not2/3/5"/>
</dbReference>
<comment type="similarity">
    <text evidence="2">Belongs to the CNOT2/3/5 family.</text>
</comment>
<dbReference type="PANTHER" id="PTHR23326">
    <property type="entry name" value="CCR4 NOT-RELATED"/>
    <property type="match status" value="1"/>
</dbReference>
<dbReference type="InterPro" id="IPR029062">
    <property type="entry name" value="Class_I_gatase-like"/>
</dbReference>
<accession>A0A814W145</accession>
<dbReference type="Pfam" id="PF03575">
    <property type="entry name" value="Peptidase_S51"/>
    <property type="match status" value="1"/>
</dbReference>
<dbReference type="EMBL" id="CAJNOH010000443">
    <property type="protein sequence ID" value="CAF1042316.1"/>
    <property type="molecule type" value="Genomic_DNA"/>
</dbReference>
<evidence type="ECO:0000256" key="6">
    <source>
        <dbReference type="ARBA" id="ARBA00023015"/>
    </source>
</evidence>
<evidence type="ECO:0000256" key="3">
    <source>
        <dbReference type="ARBA" id="ARBA00022670"/>
    </source>
</evidence>
<keyword evidence="5" id="KW-0720">Serine protease</keyword>
<evidence type="ECO:0000256" key="2">
    <source>
        <dbReference type="ARBA" id="ARBA00007682"/>
    </source>
</evidence>
<evidence type="ECO:0000313" key="12">
    <source>
        <dbReference type="Proteomes" id="UP000663870"/>
    </source>
</evidence>
<feature type="compositionally biased region" description="Polar residues" evidence="8">
    <location>
        <begin position="130"/>
        <end position="157"/>
    </location>
</feature>
<keyword evidence="6" id="KW-0805">Transcription regulation</keyword>
<dbReference type="GO" id="GO:2000036">
    <property type="term" value="P:regulation of stem cell population maintenance"/>
    <property type="evidence" value="ECO:0007669"/>
    <property type="project" value="UniProtKB-ARBA"/>
</dbReference>
<name>A0A814W145_9BILA</name>
<dbReference type="InterPro" id="IPR038635">
    <property type="entry name" value="CCR4-NOT_su2/3/5_C_sf"/>
</dbReference>
<dbReference type="GO" id="GO:0030015">
    <property type="term" value="C:CCR4-NOT core complex"/>
    <property type="evidence" value="ECO:0007669"/>
    <property type="project" value="InterPro"/>
</dbReference>
<dbReference type="SUPFAM" id="SSF52317">
    <property type="entry name" value="Class I glutamine amidotransferase-like"/>
    <property type="match status" value="1"/>
</dbReference>
<dbReference type="InterPro" id="IPR007282">
    <property type="entry name" value="NOT2/3/5_C"/>
</dbReference>
<dbReference type="GO" id="GO:0006355">
    <property type="term" value="P:regulation of DNA-templated transcription"/>
    <property type="evidence" value="ECO:0007669"/>
    <property type="project" value="InterPro"/>
</dbReference>
<dbReference type="GO" id="GO:0008236">
    <property type="term" value="F:serine-type peptidase activity"/>
    <property type="evidence" value="ECO:0007669"/>
    <property type="project" value="UniProtKB-KW"/>
</dbReference>
<evidence type="ECO:0000256" key="5">
    <source>
        <dbReference type="ARBA" id="ARBA00022825"/>
    </source>
</evidence>
<feature type="region of interest" description="Disordered" evidence="8">
    <location>
        <begin position="83"/>
        <end position="103"/>
    </location>
</feature>
<evidence type="ECO:0000256" key="4">
    <source>
        <dbReference type="ARBA" id="ARBA00022801"/>
    </source>
</evidence>
<feature type="region of interest" description="Disordered" evidence="8">
    <location>
        <begin position="119"/>
        <end position="170"/>
    </location>
</feature>
<protein>
    <recommendedName>
        <fullName evidence="9">NOT2/NOT3/NOT5 C-terminal domain-containing protein</fullName>
    </recommendedName>
</protein>
<proteinExistence type="inferred from homology"/>
<evidence type="ECO:0000256" key="1">
    <source>
        <dbReference type="ARBA" id="ARBA00006534"/>
    </source>
</evidence>
<feature type="domain" description="NOT2/NOT3/NOT5 C-terminal" evidence="9">
    <location>
        <begin position="255"/>
        <end position="379"/>
    </location>
</feature>
<dbReference type="InterPro" id="IPR005320">
    <property type="entry name" value="Peptidase_S51"/>
</dbReference>